<dbReference type="Gene3D" id="2.40.50.100">
    <property type="match status" value="1"/>
</dbReference>
<evidence type="ECO:0000256" key="4">
    <source>
        <dbReference type="SAM" id="MobiDB-lite"/>
    </source>
</evidence>
<dbReference type="InterPro" id="IPR003439">
    <property type="entry name" value="ABC_transporter-like_ATP-bd"/>
</dbReference>
<evidence type="ECO:0000313" key="7">
    <source>
        <dbReference type="Proteomes" id="UP000445696"/>
    </source>
</evidence>
<dbReference type="InterPro" id="IPR008995">
    <property type="entry name" value="Mo/tungstate-bd_C_term_dom"/>
</dbReference>
<dbReference type="Pfam" id="PF08402">
    <property type="entry name" value="TOBE_2"/>
    <property type="match status" value="1"/>
</dbReference>
<dbReference type="SUPFAM" id="SSF52540">
    <property type="entry name" value="P-loop containing nucleoside triphosphate hydrolases"/>
    <property type="match status" value="1"/>
</dbReference>
<dbReference type="InterPro" id="IPR003593">
    <property type="entry name" value="AAA+_ATPase"/>
</dbReference>
<dbReference type="GO" id="GO:0022857">
    <property type="term" value="F:transmembrane transporter activity"/>
    <property type="evidence" value="ECO:0007669"/>
    <property type="project" value="InterPro"/>
</dbReference>
<keyword evidence="1" id="KW-0813">Transport</keyword>
<evidence type="ECO:0000259" key="5">
    <source>
        <dbReference type="PROSITE" id="PS50893"/>
    </source>
</evidence>
<evidence type="ECO:0000256" key="1">
    <source>
        <dbReference type="ARBA" id="ARBA00022448"/>
    </source>
</evidence>
<evidence type="ECO:0000313" key="6">
    <source>
        <dbReference type="EMBL" id="MZR20920.1"/>
    </source>
</evidence>
<feature type="domain" description="ABC transporter" evidence="5">
    <location>
        <begin position="23"/>
        <end position="253"/>
    </location>
</feature>
<dbReference type="AlphaFoldDB" id="A0A845MC15"/>
<dbReference type="OrthoDB" id="9802264at2"/>
<dbReference type="EMBL" id="WTVA01000001">
    <property type="protein sequence ID" value="MZR20920.1"/>
    <property type="molecule type" value="Genomic_DNA"/>
</dbReference>
<dbReference type="Gene3D" id="3.40.50.300">
    <property type="entry name" value="P-loop containing nucleotide triphosphate hydrolases"/>
    <property type="match status" value="1"/>
</dbReference>
<dbReference type="PANTHER" id="PTHR42781">
    <property type="entry name" value="SPERMIDINE/PUTRESCINE IMPORT ATP-BINDING PROTEIN POTA"/>
    <property type="match status" value="1"/>
</dbReference>
<dbReference type="InterPro" id="IPR027417">
    <property type="entry name" value="P-loop_NTPase"/>
</dbReference>
<dbReference type="InterPro" id="IPR050093">
    <property type="entry name" value="ABC_SmlMolc_Importer"/>
</dbReference>
<feature type="region of interest" description="Disordered" evidence="4">
    <location>
        <begin position="1"/>
        <end position="20"/>
    </location>
</feature>
<accession>A0A845MC15</accession>
<dbReference type="RefSeq" id="WP_161337339.1">
    <property type="nucleotide sequence ID" value="NZ_JBHSDG010000002.1"/>
</dbReference>
<dbReference type="Pfam" id="PF00005">
    <property type="entry name" value="ABC_tran"/>
    <property type="match status" value="1"/>
</dbReference>
<dbReference type="PROSITE" id="PS50893">
    <property type="entry name" value="ABC_TRANSPORTER_2"/>
    <property type="match status" value="1"/>
</dbReference>
<dbReference type="SUPFAM" id="SSF50331">
    <property type="entry name" value="MOP-like"/>
    <property type="match status" value="1"/>
</dbReference>
<comment type="caution">
    <text evidence="6">The sequence shown here is derived from an EMBL/GenBank/DDBJ whole genome shotgun (WGS) entry which is preliminary data.</text>
</comment>
<name>A0A845MC15_9PROT</name>
<dbReference type="GO" id="GO:0043190">
    <property type="term" value="C:ATP-binding cassette (ABC) transporter complex"/>
    <property type="evidence" value="ECO:0007669"/>
    <property type="project" value="InterPro"/>
</dbReference>
<evidence type="ECO:0000256" key="3">
    <source>
        <dbReference type="ARBA" id="ARBA00022840"/>
    </source>
</evidence>
<dbReference type="PROSITE" id="PS00211">
    <property type="entry name" value="ABC_TRANSPORTER_1"/>
    <property type="match status" value="1"/>
</dbReference>
<keyword evidence="3 6" id="KW-0067">ATP-binding</keyword>
<proteinExistence type="predicted"/>
<dbReference type="Proteomes" id="UP000445696">
    <property type="component" value="Unassembled WGS sequence"/>
</dbReference>
<keyword evidence="7" id="KW-1185">Reference proteome</keyword>
<evidence type="ECO:0000256" key="2">
    <source>
        <dbReference type="ARBA" id="ARBA00022741"/>
    </source>
</evidence>
<dbReference type="InterPro" id="IPR017871">
    <property type="entry name" value="ABC_transporter-like_CS"/>
</dbReference>
<organism evidence="6 7">
    <name type="scientific">Sneathiella chungangensis</name>
    <dbReference type="NCBI Taxonomy" id="1418234"/>
    <lineage>
        <taxon>Bacteria</taxon>
        <taxon>Pseudomonadati</taxon>
        <taxon>Pseudomonadota</taxon>
        <taxon>Alphaproteobacteria</taxon>
        <taxon>Sneathiellales</taxon>
        <taxon>Sneathiellaceae</taxon>
        <taxon>Sneathiella</taxon>
    </lineage>
</organism>
<dbReference type="FunFam" id="3.40.50.300:FF:000425">
    <property type="entry name" value="Probable ABC transporter, ATP-binding subunit"/>
    <property type="match status" value="1"/>
</dbReference>
<protein>
    <submittedName>
        <fullName evidence="6">ATP-binding cassette domain-containing protein</fullName>
    </submittedName>
</protein>
<dbReference type="SMART" id="SM00382">
    <property type="entry name" value="AAA"/>
    <property type="match status" value="1"/>
</dbReference>
<keyword evidence="2" id="KW-0547">Nucleotide-binding</keyword>
<dbReference type="InterPro" id="IPR013611">
    <property type="entry name" value="Transp-assoc_OB_typ2"/>
</dbReference>
<dbReference type="GO" id="GO:0015697">
    <property type="term" value="P:quaternary ammonium group transport"/>
    <property type="evidence" value="ECO:0007669"/>
    <property type="project" value="UniProtKB-ARBA"/>
</dbReference>
<sequence>MTNIRANSVSQIDDGTPSAQGSITIENVSKSYGETEVLSNVSLSIGSGSFVTLLGPSGCGKTTLLRLIAGFIEPSRGQISIDGQNVNGIPTQKRPIGMVFQNLALFPHFTVYENIAYGLKLRQISSKEIEFRVGQFIELVGLQGLGERRIAQLSGGQKQRVALARSLVLEPSILLLDEPLSALDLQLRKQLQFSLKDIQKVLKTTFVFVTHDQEEATLMSDQVVVMSAGEVQQIGSPQSIYERPETLFVSKFIGEVNELAGTVRTIKGDMLEIDTAIGLISLPKSTAHGLVAVEGAPCVVCLRPEKLMTLPTGSSAAAGRISFDGVVEDRLALGPMIRNTVRCKNLKLISLTMTGNDANSLHTGDHCSVQFDAENVQLFSPLTGDLALAFGERE</sequence>
<gene>
    <name evidence="6" type="ORF">GQF03_01085</name>
</gene>
<dbReference type="PANTHER" id="PTHR42781:SF4">
    <property type="entry name" value="SPERMIDINE_PUTRESCINE IMPORT ATP-BINDING PROTEIN POTA"/>
    <property type="match status" value="1"/>
</dbReference>
<dbReference type="GO" id="GO:0016887">
    <property type="term" value="F:ATP hydrolysis activity"/>
    <property type="evidence" value="ECO:0007669"/>
    <property type="project" value="InterPro"/>
</dbReference>
<reference evidence="6 7" key="1">
    <citation type="journal article" date="2014" name="Int. J. Syst. Evol. Microbiol.">
        <title>Sneathiella chungangensis sp. nov., isolated from a marine sand, and emended description of the genus Sneathiella.</title>
        <authorList>
            <person name="Siamphan C."/>
            <person name="Kim H."/>
            <person name="Lee J.S."/>
            <person name="Kim W."/>
        </authorList>
    </citation>
    <scope>NUCLEOTIDE SEQUENCE [LARGE SCALE GENOMIC DNA]</scope>
    <source>
        <strain evidence="6 7">KCTC 32476</strain>
    </source>
</reference>
<dbReference type="GO" id="GO:0005524">
    <property type="term" value="F:ATP binding"/>
    <property type="evidence" value="ECO:0007669"/>
    <property type="project" value="UniProtKB-KW"/>
</dbReference>